<comment type="caution">
    <text evidence="1">The sequence shown here is derived from an EMBL/GenBank/DDBJ whole genome shotgun (WGS) entry which is preliminary data.</text>
</comment>
<proteinExistence type="predicted"/>
<organism evidence="1 2">
    <name type="scientific">Lactuca virosa</name>
    <dbReference type="NCBI Taxonomy" id="75947"/>
    <lineage>
        <taxon>Eukaryota</taxon>
        <taxon>Viridiplantae</taxon>
        <taxon>Streptophyta</taxon>
        <taxon>Embryophyta</taxon>
        <taxon>Tracheophyta</taxon>
        <taxon>Spermatophyta</taxon>
        <taxon>Magnoliopsida</taxon>
        <taxon>eudicotyledons</taxon>
        <taxon>Gunneridae</taxon>
        <taxon>Pentapetalae</taxon>
        <taxon>asterids</taxon>
        <taxon>campanulids</taxon>
        <taxon>Asterales</taxon>
        <taxon>Asteraceae</taxon>
        <taxon>Cichorioideae</taxon>
        <taxon>Cichorieae</taxon>
        <taxon>Lactucinae</taxon>
        <taxon>Lactuca</taxon>
    </lineage>
</organism>
<evidence type="ECO:0000313" key="1">
    <source>
        <dbReference type="EMBL" id="CAH1419846.1"/>
    </source>
</evidence>
<keyword evidence="2" id="KW-1185">Reference proteome</keyword>
<dbReference type="AlphaFoldDB" id="A0AAU9M2U1"/>
<name>A0AAU9M2U1_9ASTR</name>
<reference evidence="1 2" key="1">
    <citation type="submission" date="2022-01" db="EMBL/GenBank/DDBJ databases">
        <authorList>
            <person name="Xiong W."/>
            <person name="Schranz E."/>
        </authorList>
    </citation>
    <scope>NUCLEOTIDE SEQUENCE [LARGE SCALE GENOMIC DNA]</scope>
</reference>
<evidence type="ECO:0000313" key="2">
    <source>
        <dbReference type="Proteomes" id="UP001157418"/>
    </source>
</evidence>
<protein>
    <submittedName>
        <fullName evidence="1">Uncharacterized protein</fullName>
    </submittedName>
</protein>
<dbReference type="Proteomes" id="UP001157418">
    <property type="component" value="Unassembled WGS sequence"/>
</dbReference>
<dbReference type="EMBL" id="CAKMRJ010000591">
    <property type="protein sequence ID" value="CAH1419846.1"/>
    <property type="molecule type" value="Genomic_DNA"/>
</dbReference>
<gene>
    <name evidence="1" type="ORF">LVIROSA_LOCUS7347</name>
</gene>
<accession>A0AAU9M2U1</accession>
<sequence length="68" mass="7777">MDGAEGFDHENKEYESGFDCSTCGYRFLEEFDTMFDCSCCRFSRLWDIVDSHAYLALDKAVLPSNISS</sequence>